<dbReference type="AlphaFoldDB" id="A0AAD7WJL5"/>
<protein>
    <submittedName>
        <fullName evidence="2">Uncharacterized protein</fullName>
    </submittedName>
</protein>
<keyword evidence="3" id="KW-1185">Reference proteome</keyword>
<sequence length="97" mass="10648">MEAWVMKGDSPRGGGDREECTEGSAGRQDLREAGVREEGEKDCGWSSRCAVRQRDDSQPAWAGASEQTLMDSNLGKLIPTYGVCQSHRTRRLMIGGM</sequence>
<evidence type="ECO:0000256" key="1">
    <source>
        <dbReference type="SAM" id="MobiDB-lite"/>
    </source>
</evidence>
<accession>A0AAD7WJL5</accession>
<reference evidence="2" key="1">
    <citation type="journal article" date="2023" name="Science">
        <title>Genome structures resolve the early diversification of teleost fishes.</title>
        <authorList>
            <person name="Parey E."/>
            <person name="Louis A."/>
            <person name="Montfort J."/>
            <person name="Bouchez O."/>
            <person name="Roques C."/>
            <person name="Iampietro C."/>
            <person name="Lluch J."/>
            <person name="Castinel A."/>
            <person name="Donnadieu C."/>
            <person name="Desvignes T."/>
            <person name="Floi Bucao C."/>
            <person name="Jouanno E."/>
            <person name="Wen M."/>
            <person name="Mejri S."/>
            <person name="Dirks R."/>
            <person name="Jansen H."/>
            <person name="Henkel C."/>
            <person name="Chen W.J."/>
            <person name="Zahm M."/>
            <person name="Cabau C."/>
            <person name="Klopp C."/>
            <person name="Thompson A.W."/>
            <person name="Robinson-Rechavi M."/>
            <person name="Braasch I."/>
            <person name="Lecointre G."/>
            <person name="Bobe J."/>
            <person name="Postlethwait J.H."/>
            <person name="Berthelot C."/>
            <person name="Roest Crollius H."/>
            <person name="Guiguen Y."/>
        </authorList>
    </citation>
    <scope>NUCLEOTIDE SEQUENCE</scope>
    <source>
        <strain evidence="2">NC1722</strain>
    </source>
</reference>
<dbReference type="Proteomes" id="UP001221898">
    <property type="component" value="Unassembled WGS sequence"/>
</dbReference>
<gene>
    <name evidence="2" type="ORF">AAFF_G00426840</name>
</gene>
<name>A0AAD7WJL5_9TELE</name>
<feature type="region of interest" description="Disordered" evidence="1">
    <location>
        <begin position="1"/>
        <end position="39"/>
    </location>
</feature>
<dbReference type="EMBL" id="JAINUG010000090">
    <property type="protein sequence ID" value="KAJ8398429.1"/>
    <property type="molecule type" value="Genomic_DNA"/>
</dbReference>
<proteinExistence type="predicted"/>
<comment type="caution">
    <text evidence="2">The sequence shown here is derived from an EMBL/GenBank/DDBJ whole genome shotgun (WGS) entry which is preliminary data.</text>
</comment>
<feature type="compositionally biased region" description="Basic and acidic residues" evidence="1">
    <location>
        <begin position="28"/>
        <end position="39"/>
    </location>
</feature>
<evidence type="ECO:0000313" key="3">
    <source>
        <dbReference type="Proteomes" id="UP001221898"/>
    </source>
</evidence>
<evidence type="ECO:0000313" key="2">
    <source>
        <dbReference type="EMBL" id="KAJ8398429.1"/>
    </source>
</evidence>
<organism evidence="2 3">
    <name type="scientific">Aldrovandia affinis</name>
    <dbReference type="NCBI Taxonomy" id="143900"/>
    <lineage>
        <taxon>Eukaryota</taxon>
        <taxon>Metazoa</taxon>
        <taxon>Chordata</taxon>
        <taxon>Craniata</taxon>
        <taxon>Vertebrata</taxon>
        <taxon>Euteleostomi</taxon>
        <taxon>Actinopterygii</taxon>
        <taxon>Neopterygii</taxon>
        <taxon>Teleostei</taxon>
        <taxon>Notacanthiformes</taxon>
        <taxon>Halosauridae</taxon>
        <taxon>Aldrovandia</taxon>
    </lineage>
</organism>